<proteinExistence type="predicted"/>
<protein>
    <recommendedName>
        <fullName evidence="3">SGNH/GDSL hydrolase family protein</fullName>
    </recommendedName>
</protein>
<accession>A0ABW3P5U0</accession>
<sequence>MSAALAIQAKAIAARAMRSQLSQGAVLTSPAGLRRFRAALGDALHAPVHIACWGDSITEGVGTENSTSIVSNSVADMQGWPGQLRSLLAARQGLPGGGAMTPFFSGSDSRVTRSGTPTSDSVIGPMKWGARIKSSDMVEFTTPACTAIDILYWAGGTTDGSVIGGFTYQIDGGTVTTGLAGGANATPGYRVLSLTNLANSVHVVRLVGGHATNVQHVSGIRYHNGQGVVVSRWGRAGWTVPDMLGIGESSRNNAATGSAHSRSRLLSAIGGFGEHLTIVALGQNDATLQNVAMGGGSGGEAIGTLYPTVETYEAQLRSVVAGVVAAGGCCLLLNTALPPSGGVTVPAGGQPYYAYHEAARRIAADTDHVAHLSLADRWGRAGDASMAENVSLGLLSASTSVHPSRRGYGDIAGALVQTLLRPDLVSG</sequence>
<dbReference type="Proteomes" id="UP001597203">
    <property type="component" value="Unassembled WGS sequence"/>
</dbReference>
<evidence type="ECO:0000313" key="2">
    <source>
        <dbReference type="Proteomes" id="UP001597203"/>
    </source>
</evidence>
<dbReference type="InterPro" id="IPR036514">
    <property type="entry name" value="SGNH_hydro_sf"/>
</dbReference>
<evidence type="ECO:0000313" key="1">
    <source>
        <dbReference type="EMBL" id="MFD1107100.1"/>
    </source>
</evidence>
<reference evidence="2" key="1">
    <citation type="journal article" date="2019" name="Int. J. Syst. Evol. Microbiol.">
        <title>The Global Catalogue of Microorganisms (GCM) 10K type strain sequencing project: providing services to taxonomists for standard genome sequencing and annotation.</title>
        <authorList>
            <consortium name="The Broad Institute Genomics Platform"/>
            <consortium name="The Broad Institute Genome Sequencing Center for Infectious Disease"/>
            <person name="Wu L."/>
            <person name="Ma J."/>
        </authorList>
    </citation>
    <scope>NUCLEOTIDE SEQUENCE [LARGE SCALE GENOMIC DNA]</scope>
    <source>
        <strain evidence="2">CCUG 54329</strain>
    </source>
</reference>
<name>A0ABW3P5U0_9SPHN</name>
<evidence type="ECO:0008006" key="3">
    <source>
        <dbReference type="Google" id="ProtNLM"/>
    </source>
</evidence>
<dbReference type="EMBL" id="JBHTLS010000134">
    <property type="protein sequence ID" value="MFD1107100.1"/>
    <property type="molecule type" value="Genomic_DNA"/>
</dbReference>
<gene>
    <name evidence="1" type="ORF">ACFQ24_19725</name>
</gene>
<dbReference type="RefSeq" id="WP_380914347.1">
    <property type="nucleotide sequence ID" value="NZ_JBHTLS010000134.1"/>
</dbReference>
<organism evidence="1 2">
    <name type="scientific">Sphingobium olei</name>
    <dbReference type="NCBI Taxonomy" id="420955"/>
    <lineage>
        <taxon>Bacteria</taxon>
        <taxon>Pseudomonadati</taxon>
        <taxon>Pseudomonadota</taxon>
        <taxon>Alphaproteobacteria</taxon>
        <taxon>Sphingomonadales</taxon>
        <taxon>Sphingomonadaceae</taxon>
        <taxon>Sphingobium</taxon>
    </lineage>
</organism>
<comment type="caution">
    <text evidence="1">The sequence shown here is derived from an EMBL/GenBank/DDBJ whole genome shotgun (WGS) entry which is preliminary data.</text>
</comment>
<dbReference type="Gene3D" id="3.40.50.1110">
    <property type="entry name" value="SGNH hydrolase"/>
    <property type="match status" value="1"/>
</dbReference>
<dbReference type="SUPFAM" id="SSF52266">
    <property type="entry name" value="SGNH hydrolase"/>
    <property type="match status" value="1"/>
</dbReference>
<keyword evidence="2" id="KW-1185">Reference proteome</keyword>